<keyword evidence="1" id="KW-0547">Nucleotide-binding</keyword>
<keyword evidence="1" id="KW-0347">Helicase</keyword>
<dbReference type="Pfam" id="PF25952">
    <property type="entry name" value="DUF7990"/>
    <property type="match status" value="1"/>
</dbReference>
<sequence length="101" mass="12071">MSDDHEEEGRAARLERIRAWLSQARFFAEEVYSSRYRGAIARARRDEDDLFMLLVFSEMMGVPNPAAYYTLELQPLLLERFHDWHQRMGMERSPLDHFKCC</sequence>
<dbReference type="EMBL" id="SLTR01000001">
    <property type="protein sequence ID" value="TDB05669.1"/>
    <property type="molecule type" value="Genomic_DNA"/>
</dbReference>
<dbReference type="GO" id="GO:0004386">
    <property type="term" value="F:helicase activity"/>
    <property type="evidence" value="ECO:0007669"/>
    <property type="project" value="UniProtKB-KW"/>
</dbReference>
<keyword evidence="2" id="KW-1185">Reference proteome</keyword>
<gene>
    <name evidence="1" type="ORF">E0702_01520</name>
</gene>
<reference evidence="1 2" key="1">
    <citation type="submission" date="2019-03" db="EMBL/GenBank/DDBJ databases">
        <title>Halomonas marinisediminis sp. nov., a moderately halophilic bacterium isolated from the Bohai Gulf.</title>
        <authorList>
            <person name="Ji X."/>
        </authorList>
    </citation>
    <scope>NUCLEOTIDE SEQUENCE [LARGE SCALE GENOMIC DNA]</scope>
    <source>
        <strain evidence="1 2">204</strain>
    </source>
</reference>
<dbReference type="NCBIfam" id="NF041419">
    <property type="entry name" value="CC_star_Cory"/>
    <property type="match status" value="1"/>
</dbReference>
<evidence type="ECO:0000313" key="1">
    <source>
        <dbReference type="EMBL" id="TDB05669.1"/>
    </source>
</evidence>
<protein>
    <submittedName>
        <fullName evidence="1">DNA helicase</fullName>
    </submittedName>
</protein>
<comment type="caution">
    <text evidence="1">The sequence shown here is derived from an EMBL/GenBank/DDBJ whole genome shotgun (WGS) entry which is preliminary data.</text>
</comment>
<accession>A0ABY2DC73</accession>
<keyword evidence="1" id="KW-0067">ATP-binding</keyword>
<dbReference type="RefSeq" id="WP_132041195.1">
    <property type="nucleotide sequence ID" value="NZ_SLTR01000001.1"/>
</dbReference>
<name>A0ABY2DC73_9GAMM</name>
<evidence type="ECO:0000313" key="2">
    <source>
        <dbReference type="Proteomes" id="UP000294823"/>
    </source>
</evidence>
<proteinExistence type="predicted"/>
<dbReference type="InterPro" id="IPR047717">
    <property type="entry name" value="CC_star_Cory"/>
</dbReference>
<dbReference type="InterPro" id="IPR058303">
    <property type="entry name" value="DUF7990"/>
</dbReference>
<organism evidence="1 2">
    <name type="scientific">Halomonas marinisediminis</name>
    <dbReference type="NCBI Taxonomy" id="2546095"/>
    <lineage>
        <taxon>Bacteria</taxon>
        <taxon>Pseudomonadati</taxon>
        <taxon>Pseudomonadota</taxon>
        <taxon>Gammaproteobacteria</taxon>
        <taxon>Oceanospirillales</taxon>
        <taxon>Halomonadaceae</taxon>
        <taxon>Halomonas</taxon>
    </lineage>
</organism>
<dbReference type="Proteomes" id="UP000294823">
    <property type="component" value="Unassembled WGS sequence"/>
</dbReference>
<keyword evidence="1" id="KW-0378">Hydrolase</keyword>